<feature type="compositionally biased region" description="Polar residues" evidence="1">
    <location>
        <begin position="71"/>
        <end position="95"/>
    </location>
</feature>
<feature type="region of interest" description="Disordered" evidence="1">
    <location>
        <begin position="1"/>
        <end position="33"/>
    </location>
</feature>
<evidence type="ECO:0000256" key="1">
    <source>
        <dbReference type="SAM" id="MobiDB-lite"/>
    </source>
</evidence>
<organism evidence="2 3">
    <name type="scientific">Hymenoscyphus albidus</name>
    <dbReference type="NCBI Taxonomy" id="595503"/>
    <lineage>
        <taxon>Eukaryota</taxon>
        <taxon>Fungi</taxon>
        <taxon>Dikarya</taxon>
        <taxon>Ascomycota</taxon>
        <taxon>Pezizomycotina</taxon>
        <taxon>Leotiomycetes</taxon>
        <taxon>Helotiales</taxon>
        <taxon>Helotiaceae</taxon>
        <taxon>Hymenoscyphus</taxon>
    </lineage>
</organism>
<dbReference type="EMBL" id="CAJVRM010000238">
    <property type="protein sequence ID" value="CAG8977859.1"/>
    <property type="molecule type" value="Genomic_DNA"/>
</dbReference>
<evidence type="ECO:0000313" key="2">
    <source>
        <dbReference type="EMBL" id="CAG8977859.1"/>
    </source>
</evidence>
<keyword evidence="3" id="KW-1185">Reference proteome</keyword>
<dbReference type="Proteomes" id="UP000701801">
    <property type="component" value="Unassembled WGS sequence"/>
</dbReference>
<evidence type="ECO:0000313" key="3">
    <source>
        <dbReference type="Proteomes" id="UP000701801"/>
    </source>
</evidence>
<name>A0A9N9LSZ1_9HELO</name>
<feature type="compositionally biased region" description="Polar residues" evidence="1">
    <location>
        <begin position="10"/>
        <end position="32"/>
    </location>
</feature>
<proteinExistence type="predicted"/>
<reference evidence="2" key="1">
    <citation type="submission" date="2021-07" db="EMBL/GenBank/DDBJ databases">
        <authorList>
            <person name="Durling M."/>
        </authorList>
    </citation>
    <scope>NUCLEOTIDE SEQUENCE</scope>
</reference>
<protein>
    <submittedName>
        <fullName evidence="2">Uncharacterized protein</fullName>
    </submittedName>
</protein>
<feature type="compositionally biased region" description="Polar residues" evidence="1">
    <location>
        <begin position="51"/>
        <end position="63"/>
    </location>
</feature>
<gene>
    <name evidence="2" type="ORF">HYALB_00013136</name>
</gene>
<dbReference type="AlphaFoldDB" id="A0A9N9LSZ1"/>
<sequence length="189" mass="20847">MRDDSPIWPGSSTEKTTAQTFGEMKSQPTNGADYSGVLFEHCSNTAYASSSFAREPISTSTPIPTLVYSFPETNLSTPPNQELRPSQPSTTSAPSNIPLFNPQTSQTRQSQHDIEEENGYSSSNDRGIQMEDKDEPLDILDAEPIPDVYEFQEPTPVASSRPTKNVLLNGHYWVERVLGTEGHGELILL</sequence>
<feature type="region of interest" description="Disordered" evidence="1">
    <location>
        <begin position="51"/>
        <end position="129"/>
    </location>
</feature>
<accession>A0A9N9LSZ1</accession>
<comment type="caution">
    <text evidence="2">The sequence shown here is derived from an EMBL/GenBank/DDBJ whole genome shotgun (WGS) entry which is preliminary data.</text>
</comment>